<organism evidence="4 5">
    <name type="scientific">Holdemania filiformis</name>
    <dbReference type="NCBI Taxonomy" id="61171"/>
    <lineage>
        <taxon>Bacteria</taxon>
        <taxon>Bacillati</taxon>
        <taxon>Bacillota</taxon>
        <taxon>Erysipelotrichia</taxon>
        <taxon>Erysipelotrichales</taxon>
        <taxon>Erysipelotrichaceae</taxon>
        <taxon>Holdemania</taxon>
    </lineage>
</organism>
<protein>
    <submittedName>
        <fullName evidence="4">VanZ family protein</fullName>
    </submittedName>
</protein>
<keyword evidence="1" id="KW-0472">Membrane</keyword>
<dbReference type="AlphaFoldDB" id="A0A412G4X2"/>
<keyword evidence="1" id="KW-0812">Transmembrane</keyword>
<gene>
    <name evidence="4" type="ORF">DWY25_03700</name>
</gene>
<feature type="domain" description="VanZ-like" evidence="3">
    <location>
        <begin position="7"/>
        <end position="137"/>
    </location>
</feature>
<keyword evidence="1" id="KW-1133">Transmembrane helix</keyword>
<dbReference type="InterPro" id="IPR006976">
    <property type="entry name" value="VanZ-like"/>
</dbReference>
<name>A0A412G4X2_9FIRM</name>
<evidence type="ECO:0000256" key="1">
    <source>
        <dbReference type="SAM" id="Phobius"/>
    </source>
</evidence>
<reference evidence="4 5" key="1">
    <citation type="submission" date="2018-08" db="EMBL/GenBank/DDBJ databases">
        <title>A genome reference for cultivated species of the human gut microbiota.</title>
        <authorList>
            <person name="Zou Y."/>
            <person name="Xue W."/>
            <person name="Luo G."/>
        </authorList>
    </citation>
    <scope>NUCLEOTIDE SEQUENCE [LARGE SCALE GENOMIC DNA]</scope>
    <source>
        <strain evidence="4 5">AF24-29</strain>
    </source>
</reference>
<dbReference type="NCBIfam" id="NF037970">
    <property type="entry name" value="vanZ_1"/>
    <property type="match status" value="1"/>
</dbReference>
<dbReference type="GeneID" id="83014511"/>
<dbReference type="Pfam" id="PF04892">
    <property type="entry name" value="VanZ"/>
    <property type="match status" value="1"/>
</dbReference>
<proteinExistence type="predicted"/>
<feature type="signal peptide" evidence="2">
    <location>
        <begin position="1"/>
        <end position="23"/>
    </location>
</feature>
<feature type="transmembrane region" description="Helical" evidence="1">
    <location>
        <begin position="120"/>
        <end position="141"/>
    </location>
</feature>
<evidence type="ECO:0000256" key="2">
    <source>
        <dbReference type="SAM" id="SignalP"/>
    </source>
</evidence>
<feature type="chain" id="PRO_5039519410" evidence="2">
    <location>
        <begin position="24"/>
        <end position="149"/>
    </location>
</feature>
<dbReference type="EMBL" id="QRUP01000003">
    <property type="protein sequence ID" value="RGR75851.1"/>
    <property type="molecule type" value="Genomic_DNA"/>
</dbReference>
<evidence type="ECO:0000313" key="4">
    <source>
        <dbReference type="EMBL" id="RGR75851.1"/>
    </source>
</evidence>
<comment type="caution">
    <text evidence="4">The sequence shown here is derived from an EMBL/GenBank/DDBJ whole genome shotgun (WGS) entry which is preliminary data.</text>
</comment>
<evidence type="ECO:0000259" key="3">
    <source>
        <dbReference type="Pfam" id="PF04892"/>
    </source>
</evidence>
<keyword evidence="2" id="KW-0732">Signal</keyword>
<dbReference type="Proteomes" id="UP000284178">
    <property type="component" value="Unassembled WGS sequence"/>
</dbReference>
<keyword evidence="5" id="KW-1185">Reference proteome</keyword>
<sequence length="149" mass="16522">MKKKSCWLLVALMVIFIFSNSAASAGTSNGMSLTVSEWIRPVLNTVGLHPETDFLNFVIRKLAHFSEYALLGCLIAAAYRLQPWSWMKSKAALLPFFIIPVLDENLQRFSAGRSCELRDMLIDSAGMAAGMFLAIVLLGIVGHQKKQED</sequence>
<evidence type="ECO:0000313" key="5">
    <source>
        <dbReference type="Proteomes" id="UP000284178"/>
    </source>
</evidence>
<accession>A0A412G4X2</accession>
<dbReference type="RefSeq" id="WP_117893824.1">
    <property type="nucleotide sequence ID" value="NZ_CABJCV010000003.1"/>
</dbReference>